<organism evidence="1 2">
    <name type="scientific">Vermiconidia calcicola</name>
    <dbReference type="NCBI Taxonomy" id="1690605"/>
    <lineage>
        <taxon>Eukaryota</taxon>
        <taxon>Fungi</taxon>
        <taxon>Dikarya</taxon>
        <taxon>Ascomycota</taxon>
        <taxon>Pezizomycotina</taxon>
        <taxon>Dothideomycetes</taxon>
        <taxon>Dothideomycetidae</taxon>
        <taxon>Mycosphaerellales</taxon>
        <taxon>Extremaceae</taxon>
        <taxon>Vermiconidia</taxon>
    </lineage>
</organism>
<name>A0ACC3ML05_9PEZI</name>
<proteinExistence type="predicted"/>
<evidence type="ECO:0000313" key="1">
    <source>
        <dbReference type="EMBL" id="KAK3697126.1"/>
    </source>
</evidence>
<sequence>MACCVLSAYCISQLIKACEFLDINLITAKYNEFDDGPTESKGDATADVDRLVTSKITLDGLTCAACVASVESAISKLDGVQRVAVSLPLSRGTVVHRQAVVSVNDIVSAVESGGYGAEAGERTAQQNLELLEHDAEIQSLRTAFSDAAVLSSIISVLEAVVWFNIPLTALQALRLTVAAIAIWIQGTSAKAVHRNAWRKGLSSSLTMDTMVSLSLALGITLSVFNVALFGLHIAKVYWSSTSFLTTVIVGGRLLDLVIRKRSTTTFAKLYQLQNQSMFVKFRRARGSVISDDRFVDAAALVPRDEIVIGTGSFIPCDCYIVTGETLVDQSTMTGESIPAKKRPGDFLMSGTQNLSTEVVAVVAKAQEESALANLISSISTATETSNSNNGTDRIISRFVVTILLLTTAGFMYTLRSRWGEVKISLSINMACERAMAILASACPCALGLAAPSAVMAGLDAAWLRGVIVKGGAETLKSIATLSHFVMDKTGTLTTGKLSLAECEGTFGDFQRMLICAAERDDAQTHPVAQAVFQWALTSLDEEQRRLVNAAEVRKYLVSHGNGIGCDIQLHPDDASYAFHAGSERFLLEAGIEISNHSKTFNDAGNETLVFFALNRKYLGSLHLRDTVRPEAAAVIAHLKNGLSLDIAMLTGDVETEARRASKVLGITALSSHSLPSQKRSFIEHIRARGHCVAMVGDGLNDSPALAAANVGICLSMGLPRPGSSVSEATNSQVSDVIFTSPDLSRLPELLTIAHKTMQQSSWNMQWAIAYNVVAVSLAMGVAEPIGISVNAARSGTMMAFSSISVLAWSMWLRYDLSRVSFKSD</sequence>
<keyword evidence="2" id="KW-1185">Reference proteome</keyword>
<reference evidence="1" key="1">
    <citation type="submission" date="2023-07" db="EMBL/GenBank/DDBJ databases">
        <title>Black Yeasts Isolated from many extreme environments.</title>
        <authorList>
            <person name="Coleine C."/>
            <person name="Stajich J.E."/>
            <person name="Selbmann L."/>
        </authorList>
    </citation>
    <scope>NUCLEOTIDE SEQUENCE</scope>
    <source>
        <strain evidence="1">CCFEE 5714</strain>
    </source>
</reference>
<comment type="caution">
    <text evidence="1">The sequence shown here is derived from an EMBL/GenBank/DDBJ whole genome shotgun (WGS) entry which is preliminary data.</text>
</comment>
<protein>
    <submittedName>
        <fullName evidence="1">Uncharacterized protein</fullName>
    </submittedName>
</protein>
<dbReference type="EMBL" id="JAUTXU010000231">
    <property type="protein sequence ID" value="KAK3697126.1"/>
    <property type="molecule type" value="Genomic_DNA"/>
</dbReference>
<dbReference type="Proteomes" id="UP001281147">
    <property type="component" value="Unassembled WGS sequence"/>
</dbReference>
<evidence type="ECO:0000313" key="2">
    <source>
        <dbReference type="Proteomes" id="UP001281147"/>
    </source>
</evidence>
<accession>A0ACC3ML05</accession>
<gene>
    <name evidence="1" type="ORF">LTR37_017622</name>
</gene>